<evidence type="ECO:0000259" key="7">
    <source>
        <dbReference type="PROSITE" id="PS50980"/>
    </source>
</evidence>
<dbReference type="InterPro" id="IPR011762">
    <property type="entry name" value="COA_CT_N"/>
</dbReference>
<dbReference type="EC" id="6.4.1.4" evidence="2"/>
<dbReference type="Proteomes" id="UP000694843">
    <property type="component" value="Unplaced"/>
</dbReference>
<dbReference type="RefSeq" id="XP_018027073.2">
    <property type="nucleotide sequence ID" value="XM_018171584.2"/>
</dbReference>
<keyword evidence="8" id="KW-1185">Reference proteome</keyword>
<dbReference type="GeneID" id="108682424"/>
<dbReference type="Gene3D" id="3.90.226.10">
    <property type="entry name" value="2-enoyl-CoA Hydratase, Chain A, domain 1"/>
    <property type="match status" value="1"/>
</dbReference>
<evidence type="ECO:0000256" key="6">
    <source>
        <dbReference type="ARBA" id="ARBA00052347"/>
    </source>
</evidence>
<dbReference type="AlphaFoldDB" id="A0A8B7PLL9"/>
<name>A0A8B7PLL9_HYAAZ</name>
<dbReference type="OMA" id="AGTICCI"/>
<dbReference type="InterPro" id="IPR034733">
    <property type="entry name" value="AcCoA_carboxyl_beta"/>
</dbReference>
<reference evidence="9" key="1">
    <citation type="submission" date="2025-08" db="UniProtKB">
        <authorList>
            <consortium name="RefSeq"/>
        </authorList>
    </citation>
    <scope>IDENTIFICATION</scope>
    <source>
        <tissue evidence="9">Whole organism</tissue>
    </source>
</reference>
<comment type="pathway">
    <text evidence="1">Amino-acid degradation; L-leucine degradation; (S)-3-hydroxy-3-methylglutaryl-CoA from 3-isovaleryl-CoA: step 2/3.</text>
</comment>
<dbReference type="PANTHER" id="PTHR22855:SF47">
    <property type="entry name" value="METHYLCROTONOYL-COA CARBOXYLASE"/>
    <property type="match status" value="1"/>
</dbReference>
<dbReference type="KEGG" id="hazt:108682424"/>
<dbReference type="GO" id="GO:0004485">
    <property type="term" value="F:methylcrotonoyl-CoA carboxylase activity"/>
    <property type="evidence" value="ECO:0007669"/>
    <property type="project" value="UniProtKB-EC"/>
</dbReference>
<dbReference type="Pfam" id="PF01039">
    <property type="entry name" value="Carboxyl_trans"/>
    <property type="match status" value="1"/>
</dbReference>
<organism evidence="8 9">
    <name type="scientific">Hyalella azteca</name>
    <name type="common">Amphipod</name>
    <dbReference type="NCBI Taxonomy" id="294128"/>
    <lineage>
        <taxon>Eukaryota</taxon>
        <taxon>Metazoa</taxon>
        <taxon>Ecdysozoa</taxon>
        <taxon>Arthropoda</taxon>
        <taxon>Crustacea</taxon>
        <taxon>Multicrustacea</taxon>
        <taxon>Malacostraca</taxon>
        <taxon>Eumalacostraca</taxon>
        <taxon>Peracarida</taxon>
        <taxon>Amphipoda</taxon>
        <taxon>Senticaudata</taxon>
        <taxon>Talitrida</taxon>
        <taxon>Talitroidea</taxon>
        <taxon>Hyalellidae</taxon>
        <taxon>Hyalella</taxon>
    </lineage>
</organism>
<comment type="catalytic activity">
    <reaction evidence="6">
        <text>3-methylbut-2-enoyl-CoA + hydrogencarbonate + ATP = 3-methyl-(2E)-glutaconyl-CoA + ADP + phosphate + H(+)</text>
        <dbReference type="Rhea" id="RHEA:13589"/>
        <dbReference type="ChEBI" id="CHEBI:15378"/>
        <dbReference type="ChEBI" id="CHEBI:17544"/>
        <dbReference type="ChEBI" id="CHEBI:30616"/>
        <dbReference type="ChEBI" id="CHEBI:43474"/>
        <dbReference type="ChEBI" id="CHEBI:57344"/>
        <dbReference type="ChEBI" id="CHEBI:57346"/>
        <dbReference type="ChEBI" id="CHEBI:456216"/>
        <dbReference type="EC" id="6.4.1.4"/>
    </reaction>
</comment>
<feature type="domain" description="CoA carboxyltransferase N-terminal" evidence="7">
    <location>
        <begin position="57"/>
        <end position="316"/>
    </location>
</feature>
<dbReference type="PROSITE" id="PS50980">
    <property type="entry name" value="COA_CT_NTER"/>
    <property type="match status" value="1"/>
</dbReference>
<dbReference type="GO" id="GO:0005739">
    <property type="term" value="C:mitochondrion"/>
    <property type="evidence" value="ECO:0007669"/>
    <property type="project" value="TreeGrafter"/>
</dbReference>
<dbReference type="UniPathway" id="UPA00363">
    <property type="reaction ID" value="UER00861"/>
</dbReference>
<evidence type="ECO:0000256" key="2">
    <source>
        <dbReference type="ARBA" id="ARBA00026116"/>
    </source>
</evidence>
<gene>
    <name evidence="9" type="primary">LOC108682424</name>
</gene>
<dbReference type="SUPFAM" id="SSF52096">
    <property type="entry name" value="ClpP/crotonase"/>
    <property type="match status" value="1"/>
</dbReference>
<dbReference type="GO" id="GO:0006552">
    <property type="term" value="P:L-leucine catabolic process"/>
    <property type="evidence" value="ECO:0007669"/>
    <property type="project" value="UniProtKB-UniPathway"/>
</dbReference>
<dbReference type="GO" id="GO:1905202">
    <property type="term" value="C:methylcrotonoyl-CoA carboxylase complex"/>
    <property type="evidence" value="ECO:0007669"/>
    <property type="project" value="TreeGrafter"/>
</dbReference>
<dbReference type="PANTHER" id="PTHR22855">
    <property type="entry name" value="ACETYL, PROPIONYL, PYRUVATE, AND GLUTACONYL CARBOXYLASE-RELATED"/>
    <property type="match status" value="1"/>
</dbReference>
<accession>A0A8B7PLL9</accession>
<evidence type="ECO:0000256" key="1">
    <source>
        <dbReference type="ARBA" id="ARBA00025711"/>
    </source>
</evidence>
<evidence type="ECO:0000313" key="8">
    <source>
        <dbReference type="Proteomes" id="UP000694843"/>
    </source>
</evidence>
<proteinExistence type="predicted"/>
<evidence type="ECO:0000256" key="3">
    <source>
        <dbReference type="ARBA" id="ARBA00031109"/>
    </source>
</evidence>
<evidence type="ECO:0000313" key="9">
    <source>
        <dbReference type="RefSeq" id="XP_018027073.2"/>
    </source>
</evidence>
<sequence>MNRHRALEALSLSVCQPWKSWFNNSSLRYSAAPVNRKPFPVLPDTLDVNVPEIQSATRTAHKHIAKLAELKELVRLGGGEKAQASYVRKKVLPRDRITRILDDPDEDLLEIGIFAGLGMPYGDVPSAGTICCIGKVHGRYCMISATEGTFKGGTMFPITVTKQISVLDKAEKCGLPFVFFIDSGGAFLPLQSLLFPDKMGGGRVFYLESVLGSQGLPTVAVICGSCTAGGAYGPALCQEAGITDKTGTVFLGGPPLVKAALGYDIGAQELGGAELHSRVSGVTDYFLGTEDEGFDVVRDVIATTNYSSSDCTAATTWEEPLHDASHLDCQ</sequence>
<dbReference type="InterPro" id="IPR029045">
    <property type="entry name" value="ClpP/crotonase-like_dom_sf"/>
</dbReference>
<dbReference type="OrthoDB" id="439921at2759"/>
<dbReference type="InterPro" id="IPR045190">
    <property type="entry name" value="MCCB/AccD1-like"/>
</dbReference>
<evidence type="ECO:0000256" key="4">
    <source>
        <dbReference type="ARBA" id="ARBA00031237"/>
    </source>
</evidence>
<evidence type="ECO:0000256" key="5">
    <source>
        <dbReference type="ARBA" id="ARBA00031404"/>
    </source>
</evidence>
<protein>
    <recommendedName>
        <fullName evidence="2">methylcrotonoyl-CoA carboxylase</fullName>
        <ecNumber evidence="2">6.4.1.4</ecNumber>
    </recommendedName>
    <alternativeName>
        <fullName evidence="5">3-methylcrotonyl-CoA carboxylase 2</fullName>
    </alternativeName>
    <alternativeName>
        <fullName evidence="3">3-methylcrotonyl-CoA carboxylase non-biotin-containing subunit</fullName>
    </alternativeName>
    <alternativeName>
        <fullName evidence="4">3-methylcrotonyl-CoA:carbon dioxide ligase subunit beta</fullName>
    </alternativeName>
</protein>